<dbReference type="PANTHER" id="PTHR39210">
    <property type="entry name" value="HEPARIN-SULFATE LYASE"/>
    <property type="match status" value="1"/>
</dbReference>
<feature type="domain" description="Heparinase II/III-like C-terminal" evidence="6">
    <location>
        <begin position="429"/>
        <end position="631"/>
    </location>
</feature>
<dbReference type="Gene3D" id="1.50.10.100">
    <property type="entry name" value="Chondroitin AC/alginate lyase"/>
    <property type="match status" value="1"/>
</dbReference>
<evidence type="ECO:0000256" key="3">
    <source>
        <dbReference type="ARBA" id="ARBA00022764"/>
    </source>
</evidence>
<comment type="subcellular location">
    <subcellularLocation>
        <location evidence="1">Periplasm</location>
    </subcellularLocation>
</comment>
<dbReference type="STRING" id="1397694.GCA_000702585_01221"/>
<feature type="signal peptide" evidence="5">
    <location>
        <begin position="1"/>
        <end position="23"/>
    </location>
</feature>
<name>A0A377FR98_9BACL</name>
<feature type="domain" description="Heparin-sulfate lyase N-terminal" evidence="7">
    <location>
        <begin position="179"/>
        <end position="402"/>
    </location>
</feature>
<proteinExistence type="predicted"/>
<keyword evidence="3" id="KW-0574">Periplasm</keyword>
<dbReference type="GO" id="GO:0042597">
    <property type="term" value="C:periplasmic space"/>
    <property type="evidence" value="ECO:0007669"/>
    <property type="project" value="UniProtKB-SubCell"/>
</dbReference>
<dbReference type="GO" id="GO:0016829">
    <property type="term" value="F:lyase activity"/>
    <property type="evidence" value="ECO:0007669"/>
    <property type="project" value="UniProtKB-KW"/>
</dbReference>
<dbReference type="Gene3D" id="2.70.98.70">
    <property type="match status" value="1"/>
</dbReference>
<gene>
    <name evidence="8" type="ORF">NCTC13163_00706</name>
</gene>
<dbReference type="Pfam" id="PF07940">
    <property type="entry name" value="Hepar_II_III_C"/>
    <property type="match status" value="1"/>
</dbReference>
<evidence type="ECO:0000256" key="1">
    <source>
        <dbReference type="ARBA" id="ARBA00004418"/>
    </source>
</evidence>
<dbReference type="AlphaFoldDB" id="A0A377FR98"/>
<keyword evidence="4" id="KW-0456">Lyase</keyword>
<dbReference type="Pfam" id="PF16889">
    <property type="entry name" value="Hepar_II_III_N"/>
    <property type="match status" value="1"/>
</dbReference>
<reference evidence="8 9" key="1">
    <citation type="submission" date="2018-06" db="EMBL/GenBank/DDBJ databases">
        <authorList>
            <consortium name="Pathogen Informatics"/>
            <person name="Doyle S."/>
        </authorList>
    </citation>
    <scope>NUCLEOTIDE SEQUENCE [LARGE SCALE GENOMIC DNA]</scope>
    <source>
        <strain evidence="8 9">NCTC13163</strain>
    </source>
</reference>
<dbReference type="InterPro" id="IPR031680">
    <property type="entry name" value="Hepar_II_III_N"/>
</dbReference>
<organism evidence="8 9">
    <name type="scientific">Exiguobacterium aurantiacum</name>
    <dbReference type="NCBI Taxonomy" id="33987"/>
    <lineage>
        <taxon>Bacteria</taxon>
        <taxon>Bacillati</taxon>
        <taxon>Bacillota</taxon>
        <taxon>Bacilli</taxon>
        <taxon>Bacillales</taxon>
        <taxon>Bacillales Family XII. Incertae Sedis</taxon>
        <taxon>Exiguobacterium</taxon>
    </lineage>
</organism>
<dbReference type="PANTHER" id="PTHR39210:SF1">
    <property type="entry name" value="HEPARIN-SULFATE LYASE"/>
    <property type="match status" value="1"/>
</dbReference>
<dbReference type="OrthoDB" id="7335480at2"/>
<dbReference type="Proteomes" id="UP000254060">
    <property type="component" value="Unassembled WGS sequence"/>
</dbReference>
<accession>A0A377FR98</accession>
<evidence type="ECO:0000313" key="9">
    <source>
        <dbReference type="Proteomes" id="UP000254060"/>
    </source>
</evidence>
<dbReference type="InterPro" id="IPR012480">
    <property type="entry name" value="Hepar_II_III_C"/>
</dbReference>
<evidence type="ECO:0000256" key="4">
    <source>
        <dbReference type="ARBA" id="ARBA00023239"/>
    </source>
</evidence>
<dbReference type="EMBL" id="UGGP01000001">
    <property type="protein sequence ID" value="STO07360.1"/>
    <property type="molecule type" value="Genomic_DNA"/>
</dbReference>
<evidence type="ECO:0000313" key="8">
    <source>
        <dbReference type="EMBL" id="STO07360.1"/>
    </source>
</evidence>
<evidence type="ECO:0000256" key="5">
    <source>
        <dbReference type="SAM" id="SignalP"/>
    </source>
</evidence>
<evidence type="ECO:0000259" key="7">
    <source>
        <dbReference type="Pfam" id="PF16889"/>
    </source>
</evidence>
<evidence type="ECO:0000256" key="2">
    <source>
        <dbReference type="ARBA" id="ARBA00022729"/>
    </source>
</evidence>
<dbReference type="InterPro" id="IPR008929">
    <property type="entry name" value="Chondroitin_lyas"/>
</dbReference>
<dbReference type="RefSeq" id="WP_051638880.1">
    <property type="nucleotide sequence ID" value="NZ_UGGP01000001.1"/>
</dbReference>
<dbReference type="SUPFAM" id="SSF48230">
    <property type="entry name" value="Chondroitin AC/alginate lyase"/>
    <property type="match status" value="1"/>
</dbReference>
<keyword evidence="2 5" id="KW-0732">Signal</keyword>
<protein>
    <submittedName>
        <fullName evidence="8">Uncharacterized protein conserved in bacteria</fullName>
    </submittedName>
</protein>
<evidence type="ECO:0000259" key="6">
    <source>
        <dbReference type="Pfam" id="PF07940"/>
    </source>
</evidence>
<feature type="chain" id="PRO_5038357304" evidence="5">
    <location>
        <begin position="24"/>
        <end position="708"/>
    </location>
</feature>
<sequence>MNLLMKGTLLSTALILTATSVGAEASTRPFFTEVGKDTTVYRLMPDKSMRPIATLTPNKRYDVVGVSGSYYQVEVDGRRTYGLKRDIPLKTTTLTKAVVADSQYDRLLHNYTARSVKREVPYYYGFLTEAQAVSQADSALNGSWRLGAAPGRQAVPDIAMFDWERDIKVGDSTSFMFQAQYWMVLNQVTMAYHYTKDVKYLAYGKQLVEGWVKQYPTAQYKRYPNAYHQQGTAIRTFHLINFWNQYKRSRLNNDAAFSALVLRAVEGHGEVLSTPSFYRPRHNHGIFQDMALTDIAETFPELERSAEWRELAAARLTEQLDHSLSPDNVHLEHSPGYQVYTYEMLYRFNRWIEANGFTTSPRLEAVEQMPETLVHLVKPNRTLPLFGDTTGEPRTTSMISTLRDYPHLLFAVTGGKEGVRPLERTKQLHTQYAVLREHWGEKRPFDEAVSLMMTAGFHNTAHKHQDDLSIDLYGYGRDFIVETGRFGYTNLPERNQAVHVNAHNTINTGTRQLTLHASTLGKSGILSVEETDGLQRATGYSELMGQGVHHTRSISHDQAGTVIVADTVRSDSRASFTQRFHLGVGLEPIEEKDGETMFRDKEGRTLQVVQMPIASTGVMRLEPSFVAYRDFEWTPRHQVVSTKTGAGTSFITLFHMSKTGTRVTFSHVTETDSAYVVSYSLSDGRSRTIEMPKGEVDVPEEEIEIVEE</sequence>